<feature type="non-terminal residue" evidence="2">
    <location>
        <position position="1"/>
    </location>
</feature>
<evidence type="ECO:0000313" key="2">
    <source>
        <dbReference type="EMBL" id="BAS98803.1"/>
    </source>
</evidence>
<dbReference type="Proteomes" id="UP000059680">
    <property type="component" value="Chromosome 6"/>
</dbReference>
<protein>
    <submittedName>
        <fullName evidence="2">Os06g0640599 protein</fullName>
    </submittedName>
</protein>
<feature type="region of interest" description="Disordered" evidence="1">
    <location>
        <begin position="1"/>
        <end position="48"/>
    </location>
</feature>
<gene>
    <name evidence="2" type="ordered locus">Os06g0640599</name>
    <name evidence="2" type="ORF">OSNPB_060640599</name>
</gene>
<feature type="compositionally biased region" description="Basic and acidic residues" evidence="1">
    <location>
        <begin position="21"/>
        <end position="41"/>
    </location>
</feature>
<proteinExistence type="predicted"/>
<dbReference type="OMA" id="WPRWVET"/>
<evidence type="ECO:0000256" key="1">
    <source>
        <dbReference type="SAM" id="MobiDB-lite"/>
    </source>
</evidence>
<keyword evidence="3" id="KW-1185">Reference proteome</keyword>
<dbReference type="PaxDb" id="39947-A0A0P0WZ56"/>
<feature type="compositionally biased region" description="Basic and acidic residues" evidence="1">
    <location>
        <begin position="1"/>
        <end position="12"/>
    </location>
</feature>
<dbReference type="FunCoup" id="A0A0P0WZ56">
    <property type="interactions" value="31"/>
</dbReference>
<dbReference type="EMBL" id="AP014962">
    <property type="protein sequence ID" value="BAS98803.1"/>
    <property type="molecule type" value="Genomic_DNA"/>
</dbReference>
<name>A0A0P0WZ56_ORYSJ</name>
<organism evidence="2 3">
    <name type="scientific">Oryza sativa subsp. japonica</name>
    <name type="common">Rice</name>
    <dbReference type="NCBI Taxonomy" id="39947"/>
    <lineage>
        <taxon>Eukaryota</taxon>
        <taxon>Viridiplantae</taxon>
        <taxon>Streptophyta</taxon>
        <taxon>Embryophyta</taxon>
        <taxon>Tracheophyta</taxon>
        <taxon>Spermatophyta</taxon>
        <taxon>Magnoliopsida</taxon>
        <taxon>Liliopsida</taxon>
        <taxon>Poales</taxon>
        <taxon>Poaceae</taxon>
        <taxon>BOP clade</taxon>
        <taxon>Oryzoideae</taxon>
        <taxon>Oryzeae</taxon>
        <taxon>Oryzinae</taxon>
        <taxon>Oryza</taxon>
        <taxon>Oryza sativa</taxon>
    </lineage>
</organism>
<accession>A0A0P0WZ56</accession>
<dbReference type="Gramene" id="Os06t0640599-00">
    <property type="protein sequence ID" value="Os06t0640599-00"/>
    <property type="gene ID" value="Os06g0640599"/>
</dbReference>
<reference evidence="2 3" key="3">
    <citation type="journal article" date="2013" name="Rice">
        <title>Improvement of the Oryza sativa Nipponbare reference genome using next generation sequence and optical map data.</title>
        <authorList>
            <person name="Kawahara Y."/>
            <person name="de la Bastide M."/>
            <person name="Hamilton J.P."/>
            <person name="Kanamori H."/>
            <person name="McCombie W.R."/>
            <person name="Ouyang S."/>
            <person name="Schwartz D.C."/>
            <person name="Tanaka T."/>
            <person name="Wu J."/>
            <person name="Zhou S."/>
            <person name="Childs K.L."/>
            <person name="Davidson R.M."/>
            <person name="Lin H."/>
            <person name="Quesada-Ocampo L."/>
            <person name="Vaillancourt B."/>
            <person name="Sakai H."/>
            <person name="Lee S.S."/>
            <person name="Kim J."/>
            <person name="Numa H."/>
            <person name="Itoh T."/>
            <person name="Buell C.R."/>
            <person name="Matsumoto T."/>
        </authorList>
    </citation>
    <scope>NUCLEOTIDE SEQUENCE [LARGE SCALE GENOMIC DNA]</scope>
    <source>
        <strain evidence="3">cv. Nipponbare</strain>
    </source>
</reference>
<evidence type="ECO:0000313" key="3">
    <source>
        <dbReference type="Proteomes" id="UP000059680"/>
    </source>
</evidence>
<reference evidence="3" key="1">
    <citation type="journal article" date="2005" name="Nature">
        <title>The map-based sequence of the rice genome.</title>
        <authorList>
            <consortium name="International rice genome sequencing project (IRGSP)"/>
            <person name="Matsumoto T."/>
            <person name="Wu J."/>
            <person name="Kanamori H."/>
            <person name="Katayose Y."/>
            <person name="Fujisawa M."/>
            <person name="Namiki N."/>
            <person name="Mizuno H."/>
            <person name="Yamamoto K."/>
            <person name="Antonio B.A."/>
            <person name="Baba T."/>
            <person name="Sakata K."/>
            <person name="Nagamura Y."/>
            <person name="Aoki H."/>
            <person name="Arikawa K."/>
            <person name="Arita K."/>
            <person name="Bito T."/>
            <person name="Chiden Y."/>
            <person name="Fujitsuka N."/>
            <person name="Fukunaka R."/>
            <person name="Hamada M."/>
            <person name="Harada C."/>
            <person name="Hayashi A."/>
            <person name="Hijishita S."/>
            <person name="Honda M."/>
            <person name="Hosokawa S."/>
            <person name="Ichikawa Y."/>
            <person name="Idonuma A."/>
            <person name="Iijima M."/>
            <person name="Ikeda M."/>
            <person name="Ikeno M."/>
            <person name="Ito K."/>
            <person name="Ito S."/>
            <person name="Ito T."/>
            <person name="Ito Y."/>
            <person name="Ito Y."/>
            <person name="Iwabuchi A."/>
            <person name="Kamiya K."/>
            <person name="Karasawa W."/>
            <person name="Kurita K."/>
            <person name="Katagiri S."/>
            <person name="Kikuta A."/>
            <person name="Kobayashi H."/>
            <person name="Kobayashi N."/>
            <person name="Machita K."/>
            <person name="Maehara T."/>
            <person name="Masukawa M."/>
            <person name="Mizubayashi T."/>
            <person name="Mukai Y."/>
            <person name="Nagasaki H."/>
            <person name="Nagata Y."/>
            <person name="Naito S."/>
            <person name="Nakashima M."/>
            <person name="Nakama Y."/>
            <person name="Nakamichi Y."/>
            <person name="Nakamura M."/>
            <person name="Meguro A."/>
            <person name="Negishi M."/>
            <person name="Ohta I."/>
            <person name="Ohta T."/>
            <person name="Okamoto M."/>
            <person name="Ono N."/>
            <person name="Saji S."/>
            <person name="Sakaguchi M."/>
            <person name="Sakai K."/>
            <person name="Shibata M."/>
            <person name="Shimokawa T."/>
            <person name="Song J."/>
            <person name="Takazaki Y."/>
            <person name="Terasawa K."/>
            <person name="Tsugane M."/>
            <person name="Tsuji K."/>
            <person name="Ueda S."/>
            <person name="Waki K."/>
            <person name="Yamagata H."/>
            <person name="Yamamoto M."/>
            <person name="Yamamoto S."/>
            <person name="Yamane H."/>
            <person name="Yoshiki S."/>
            <person name="Yoshihara R."/>
            <person name="Yukawa K."/>
            <person name="Zhong H."/>
            <person name="Yano M."/>
            <person name="Yuan Q."/>
            <person name="Ouyang S."/>
            <person name="Liu J."/>
            <person name="Jones K.M."/>
            <person name="Gansberger K."/>
            <person name="Moffat K."/>
            <person name="Hill J."/>
            <person name="Bera J."/>
            <person name="Fadrosh D."/>
            <person name="Jin S."/>
            <person name="Johri S."/>
            <person name="Kim M."/>
            <person name="Overton L."/>
            <person name="Reardon M."/>
            <person name="Tsitrin T."/>
            <person name="Vuong H."/>
            <person name="Weaver B."/>
            <person name="Ciecko A."/>
            <person name="Tallon L."/>
            <person name="Jackson J."/>
            <person name="Pai G."/>
            <person name="Aken S.V."/>
            <person name="Utterback T."/>
            <person name="Reidmuller S."/>
            <person name="Feldblyum T."/>
            <person name="Hsiao J."/>
            <person name="Zismann V."/>
            <person name="Iobst S."/>
            <person name="de Vazeille A.R."/>
            <person name="Buell C.R."/>
            <person name="Ying K."/>
            <person name="Li Y."/>
            <person name="Lu T."/>
            <person name="Huang Y."/>
            <person name="Zhao Q."/>
            <person name="Feng Q."/>
            <person name="Zhang L."/>
            <person name="Zhu J."/>
            <person name="Weng Q."/>
            <person name="Mu J."/>
            <person name="Lu Y."/>
            <person name="Fan D."/>
            <person name="Liu Y."/>
            <person name="Guan J."/>
            <person name="Zhang Y."/>
            <person name="Yu S."/>
            <person name="Liu X."/>
            <person name="Zhang Y."/>
            <person name="Hong G."/>
            <person name="Han B."/>
            <person name="Choisne N."/>
            <person name="Demange N."/>
            <person name="Orjeda G."/>
            <person name="Samain S."/>
            <person name="Cattolico L."/>
            <person name="Pelletier E."/>
            <person name="Couloux A."/>
            <person name="Segurens B."/>
            <person name="Wincker P."/>
            <person name="D'Hont A."/>
            <person name="Scarpelli C."/>
            <person name="Weissenbach J."/>
            <person name="Salanoubat M."/>
            <person name="Quetier F."/>
            <person name="Yu Y."/>
            <person name="Kim H.R."/>
            <person name="Rambo T."/>
            <person name="Currie J."/>
            <person name="Collura K."/>
            <person name="Luo M."/>
            <person name="Yang T."/>
            <person name="Ammiraju J.S.S."/>
            <person name="Engler F."/>
            <person name="Soderlund C."/>
            <person name="Wing R.A."/>
            <person name="Palmer L.E."/>
            <person name="de la Bastide M."/>
            <person name="Spiegel L."/>
            <person name="Nascimento L."/>
            <person name="Zutavern T."/>
            <person name="O'Shaughnessy A."/>
            <person name="Dike S."/>
            <person name="Dedhia N."/>
            <person name="Preston R."/>
            <person name="Balija V."/>
            <person name="McCombie W.R."/>
            <person name="Chow T."/>
            <person name="Chen H."/>
            <person name="Chung M."/>
            <person name="Chen C."/>
            <person name="Shaw J."/>
            <person name="Wu H."/>
            <person name="Hsiao K."/>
            <person name="Chao Y."/>
            <person name="Chu M."/>
            <person name="Cheng C."/>
            <person name="Hour A."/>
            <person name="Lee P."/>
            <person name="Lin S."/>
            <person name="Lin Y."/>
            <person name="Liou J."/>
            <person name="Liu S."/>
            <person name="Hsing Y."/>
            <person name="Raghuvanshi S."/>
            <person name="Mohanty A."/>
            <person name="Bharti A.K."/>
            <person name="Gaur A."/>
            <person name="Gupta V."/>
            <person name="Kumar D."/>
            <person name="Ravi V."/>
            <person name="Vij S."/>
            <person name="Kapur A."/>
            <person name="Khurana P."/>
            <person name="Khurana P."/>
            <person name="Khurana J.P."/>
            <person name="Tyagi A.K."/>
            <person name="Gaikwad K."/>
            <person name="Singh A."/>
            <person name="Dalal V."/>
            <person name="Srivastava S."/>
            <person name="Dixit A."/>
            <person name="Pal A.K."/>
            <person name="Ghazi I.A."/>
            <person name="Yadav M."/>
            <person name="Pandit A."/>
            <person name="Bhargava A."/>
            <person name="Sureshbabu K."/>
            <person name="Batra K."/>
            <person name="Sharma T.R."/>
            <person name="Mohapatra T."/>
            <person name="Singh N.K."/>
            <person name="Messing J."/>
            <person name="Nelson A.B."/>
            <person name="Fuks G."/>
            <person name="Kavchok S."/>
            <person name="Keizer G."/>
            <person name="Linton E."/>
            <person name="Llaca V."/>
            <person name="Song R."/>
            <person name="Tanyolac B."/>
            <person name="Young S."/>
            <person name="Ho-Il K."/>
            <person name="Hahn J.H."/>
            <person name="Sangsakoo G."/>
            <person name="Vanavichit A."/>
            <person name="de Mattos Luiz.A.T."/>
            <person name="Zimmer P.D."/>
            <person name="Malone G."/>
            <person name="Dellagostin O."/>
            <person name="de Oliveira A.C."/>
            <person name="Bevan M."/>
            <person name="Bancroft I."/>
            <person name="Minx P."/>
            <person name="Cordum H."/>
            <person name="Wilson R."/>
            <person name="Cheng Z."/>
            <person name="Jin W."/>
            <person name="Jiang J."/>
            <person name="Leong S.A."/>
            <person name="Iwama H."/>
            <person name="Gojobori T."/>
            <person name="Itoh T."/>
            <person name="Niimura Y."/>
            <person name="Fujii Y."/>
            <person name="Habara T."/>
            <person name="Sakai H."/>
            <person name="Sato Y."/>
            <person name="Wilson G."/>
            <person name="Kumar K."/>
            <person name="McCouch S."/>
            <person name="Juretic N."/>
            <person name="Hoen D."/>
            <person name="Wright S."/>
            <person name="Bruskiewich R."/>
            <person name="Bureau T."/>
            <person name="Miyao A."/>
            <person name="Hirochika H."/>
            <person name="Nishikawa T."/>
            <person name="Kadowaki K."/>
            <person name="Sugiura M."/>
            <person name="Burr B."/>
            <person name="Sasaki T."/>
        </authorList>
    </citation>
    <scope>NUCLEOTIDE SEQUENCE [LARGE SCALE GENOMIC DNA]</scope>
    <source>
        <strain evidence="3">cv. Nipponbare</strain>
    </source>
</reference>
<dbReference type="AlphaFoldDB" id="A0A0P0WZ56"/>
<dbReference type="InParanoid" id="A0A0P0WZ56"/>
<reference evidence="2 3" key="2">
    <citation type="journal article" date="2013" name="Plant Cell Physiol.">
        <title>Rice Annotation Project Database (RAP-DB): an integrative and interactive database for rice genomics.</title>
        <authorList>
            <person name="Sakai H."/>
            <person name="Lee S.S."/>
            <person name="Tanaka T."/>
            <person name="Numa H."/>
            <person name="Kim J."/>
            <person name="Kawahara Y."/>
            <person name="Wakimoto H."/>
            <person name="Yang C.C."/>
            <person name="Iwamoto M."/>
            <person name="Abe T."/>
            <person name="Yamada Y."/>
            <person name="Muto A."/>
            <person name="Inokuchi H."/>
            <person name="Ikemura T."/>
            <person name="Matsumoto T."/>
            <person name="Sasaki T."/>
            <person name="Itoh T."/>
        </authorList>
    </citation>
    <scope>NUCLEOTIDE SEQUENCE [LARGE SCALE GENOMIC DNA]</scope>
    <source>
        <strain evidence="3">cv. Nipponbare</strain>
    </source>
</reference>
<sequence length="146" mass="16142">DAERLSHVELGRVGHSGHLPVKVEEQAGERELHVGEPERQPGAHPPAGAERQKLVVGALEIQRGGWLAVAEPLRPELLGRAARPVPRVAADRPDVDQHLCAARHVVAEHLALLPALARQQQWPRWVETERLLDDEVQVSELTERGL</sequence>